<reference evidence="1 2" key="1">
    <citation type="journal article" date="2018" name="Nat. Genet.">
        <title>The Rosa genome provides new insights in the design of modern roses.</title>
        <authorList>
            <person name="Bendahmane M."/>
        </authorList>
    </citation>
    <scope>NUCLEOTIDE SEQUENCE [LARGE SCALE GENOMIC DNA]</scope>
    <source>
        <strain evidence="2">cv. Old Blush</strain>
    </source>
</reference>
<evidence type="ECO:0000313" key="1">
    <source>
        <dbReference type="EMBL" id="PRQ58587.1"/>
    </source>
</evidence>
<evidence type="ECO:0000313" key="2">
    <source>
        <dbReference type="Proteomes" id="UP000238479"/>
    </source>
</evidence>
<proteinExistence type="predicted"/>
<name>A0A2P6SIT3_ROSCH</name>
<protein>
    <submittedName>
        <fullName evidence="1">Uncharacterized protein</fullName>
    </submittedName>
</protein>
<dbReference type="Proteomes" id="UP000238479">
    <property type="component" value="Chromosome 1"/>
</dbReference>
<dbReference type="AlphaFoldDB" id="A0A2P6SIT3"/>
<sequence>MSFSLSSLTLRKFPHLKLRCPIRPHLLHAPRASSALDPVIWARARRPWMIAYGFSSSGSEFGKFN</sequence>
<organism evidence="1 2">
    <name type="scientific">Rosa chinensis</name>
    <name type="common">China rose</name>
    <dbReference type="NCBI Taxonomy" id="74649"/>
    <lineage>
        <taxon>Eukaryota</taxon>
        <taxon>Viridiplantae</taxon>
        <taxon>Streptophyta</taxon>
        <taxon>Embryophyta</taxon>
        <taxon>Tracheophyta</taxon>
        <taxon>Spermatophyta</taxon>
        <taxon>Magnoliopsida</taxon>
        <taxon>eudicotyledons</taxon>
        <taxon>Gunneridae</taxon>
        <taxon>Pentapetalae</taxon>
        <taxon>rosids</taxon>
        <taxon>fabids</taxon>
        <taxon>Rosales</taxon>
        <taxon>Rosaceae</taxon>
        <taxon>Rosoideae</taxon>
        <taxon>Rosoideae incertae sedis</taxon>
        <taxon>Rosa</taxon>
    </lineage>
</organism>
<keyword evidence="2" id="KW-1185">Reference proteome</keyword>
<dbReference type="Gramene" id="PRQ58587">
    <property type="protein sequence ID" value="PRQ58587"/>
    <property type="gene ID" value="RchiOBHm_Chr1g0360931"/>
</dbReference>
<accession>A0A2P6SIT3</accession>
<dbReference type="EMBL" id="PDCK01000039">
    <property type="protein sequence ID" value="PRQ58587.1"/>
    <property type="molecule type" value="Genomic_DNA"/>
</dbReference>
<gene>
    <name evidence="1" type="ORF">RchiOBHm_Chr1g0360931</name>
</gene>
<comment type="caution">
    <text evidence="1">The sequence shown here is derived from an EMBL/GenBank/DDBJ whole genome shotgun (WGS) entry which is preliminary data.</text>
</comment>